<sequence>MSDATLLTLSRASAHRMAFAPSPKSASSCTSIFSGDLDVDTEGFLQSRFRAGGPVLCSLPGFIGRLGAEILSHDDEIHDITADILHKYNIHYIQLHLTGRIPIIRTENQPIPTVFVLIRHQSPPKSSQWRQIARIIHKRLASQFPEISVELMDENLAIKTNCSPVPHGHSVVPKWRQICDSILNTLNISEWTGIALWRYGVEYNASDDRITLIVSVLESATGPFNNSARRIRSILTAANERDIDVLFLKSERWRALDSPERKLEYKVPTEICIDRVVHPATSIGIKDSDAGTSTLGGIVELKKDSNWYPYALTCFHCVYPPREHRQKLSAIKGAFSVSKIANNDSEGTAFASWESNEIVPDDKMAKKLLRVEQPSSLDLRNSIAIANSQIESYGDKKFRQLDILAKRIEQGSGELMTPREKRTYQQILKFNASNQKQKDIYKKMLTDKSHQLDHVFAGSGLYALTSGPSGAKRVSDWALIEINPKLLPDKDSGSLEMINKPFKYERNAGIRSIPFSLPAKGFKMISGTPLFKTGRSSGKKSCTYNELREVHIHRQKDMTAPEGFRMVASWEHSLTCSYSEIFAEPGDFGSFVYNDKGSVVGMLTSNDQRLRTWSFSLLSNIFADIKAVTGAQDVRLPVE</sequence>
<accession>A0A9W9K6B2</accession>
<protein>
    <submittedName>
        <fullName evidence="1">Uncharacterized protein</fullName>
    </submittedName>
</protein>
<evidence type="ECO:0000313" key="2">
    <source>
        <dbReference type="Proteomes" id="UP001149165"/>
    </source>
</evidence>
<keyword evidence="2" id="KW-1185">Reference proteome</keyword>
<gene>
    <name evidence="1" type="ORF">N7456_010256</name>
</gene>
<proteinExistence type="predicted"/>
<organism evidence="1 2">
    <name type="scientific">Penicillium angulare</name>
    <dbReference type="NCBI Taxonomy" id="116970"/>
    <lineage>
        <taxon>Eukaryota</taxon>
        <taxon>Fungi</taxon>
        <taxon>Dikarya</taxon>
        <taxon>Ascomycota</taxon>
        <taxon>Pezizomycotina</taxon>
        <taxon>Eurotiomycetes</taxon>
        <taxon>Eurotiomycetidae</taxon>
        <taxon>Eurotiales</taxon>
        <taxon>Aspergillaceae</taxon>
        <taxon>Penicillium</taxon>
    </lineage>
</organism>
<dbReference type="EMBL" id="JAPQKH010000006">
    <property type="protein sequence ID" value="KAJ5094395.1"/>
    <property type="molecule type" value="Genomic_DNA"/>
</dbReference>
<name>A0A9W9K6B2_9EURO</name>
<dbReference type="OrthoDB" id="5424209at2759"/>
<reference evidence="1" key="1">
    <citation type="submission" date="2022-11" db="EMBL/GenBank/DDBJ databases">
        <authorList>
            <person name="Petersen C."/>
        </authorList>
    </citation>
    <scope>NUCLEOTIDE SEQUENCE</scope>
    <source>
        <strain evidence="1">IBT 30069</strain>
    </source>
</reference>
<evidence type="ECO:0000313" key="1">
    <source>
        <dbReference type="EMBL" id="KAJ5094395.1"/>
    </source>
</evidence>
<dbReference type="AlphaFoldDB" id="A0A9W9K6B2"/>
<comment type="caution">
    <text evidence="1">The sequence shown here is derived from an EMBL/GenBank/DDBJ whole genome shotgun (WGS) entry which is preliminary data.</text>
</comment>
<dbReference type="Proteomes" id="UP001149165">
    <property type="component" value="Unassembled WGS sequence"/>
</dbReference>
<reference evidence="1" key="2">
    <citation type="journal article" date="2023" name="IMA Fungus">
        <title>Comparative genomic study of the Penicillium genus elucidates a diverse pangenome and 15 lateral gene transfer events.</title>
        <authorList>
            <person name="Petersen C."/>
            <person name="Sorensen T."/>
            <person name="Nielsen M.R."/>
            <person name="Sondergaard T.E."/>
            <person name="Sorensen J.L."/>
            <person name="Fitzpatrick D.A."/>
            <person name="Frisvad J.C."/>
            <person name="Nielsen K.L."/>
        </authorList>
    </citation>
    <scope>NUCLEOTIDE SEQUENCE</scope>
    <source>
        <strain evidence="1">IBT 30069</strain>
    </source>
</reference>